<dbReference type="HOGENOM" id="CLU_033536_7_4_10"/>
<evidence type="ECO:0000259" key="2">
    <source>
        <dbReference type="Pfam" id="PF00535"/>
    </source>
</evidence>
<evidence type="ECO:0000256" key="1">
    <source>
        <dbReference type="SAM" id="Phobius"/>
    </source>
</evidence>
<feature type="transmembrane region" description="Helical" evidence="1">
    <location>
        <begin position="223"/>
        <end position="244"/>
    </location>
</feature>
<dbReference type="PANTHER" id="PTHR48090">
    <property type="entry name" value="UNDECAPRENYL-PHOSPHATE 4-DEOXY-4-FORMAMIDO-L-ARABINOSE TRANSFERASE-RELATED"/>
    <property type="match status" value="1"/>
</dbReference>
<feature type="domain" description="Glycosyltransferase 2-like" evidence="2">
    <location>
        <begin position="16"/>
        <end position="136"/>
    </location>
</feature>
<sequence>MMNEELKKQLRNRRICVVIPTYNNDKTIKTVVEKCLLYCDDVIVVTDGCTDRTTDILHAIDDITIVSYPQNRGKGYALKMGFRRALEMGFSYAITLDGDGQHYPEDIPLFLKANQQHPQSLIIGSRQLEGVDRSKGSSFANKFSNFWFYVQTGRALPDTQTGYRLYPLHRLHGLSLLTSRYEAELELLVFASWHGVKLVPIPVQVYYPPRNERVSHFRPGKDFARISVLNTVLCFLAVVYGLPLRLCRALMTILRTVYSLLFSSFSRWLSSLLSYGFIRNSVR</sequence>
<dbReference type="PATRIC" id="fig|857291.3.peg.1949"/>
<feature type="transmembrane region" description="Helical" evidence="1">
    <location>
        <begin position="256"/>
        <end position="278"/>
    </location>
</feature>
<evidence type="ECO:0000313" key="4">
    <source>
        <dbReference type="Proteomes" id="UP000004597"/>
    </source>
</evidence>
<keyword evidence="1" id="KW-0472">Membrane</keyword>
<keyword evidence="1" id="KW-1133">Transmembrane helix</keyword>
<dbReference type="Proteomes" id="UP000004597">
    <property type="component" value="Unassembled WGS sequence"/>
</dbReference>
<dbReference type="Pfam" id="PF00535">
    <property type="entry name" value="Glycos_transf_2"/>
    <property type="match status" value="1"/>
</dbReference>
<keyword evidence="4" id="KW-1185">Reference proteome</keyword>
<protein>
    <recommendedName>
        <fullName evidence="2">Glycosyltransferase 2-like domain-containing protein</fullName>
    </recommendedName>
</protein>
<accession>G6AIM6</accession>
<reference evidence="3 4" key="1">
    <citation type="submission" date="2011-10" db="EMBL/GenBank/DDBJ databases">
        <title>The Genome Sequence of Prevotella histicola F0411.</title>
        <authorList>
            <consortium name="The Broad Institute Genome Sequencing Platform"/>
            <person name="Earl A."/>
            <person name="Ward D."/>
            <person name="Feldgarden M."/>
            <person name="Gevers D."/>
            <person name="Izard J."/>
            <person name="Ganesan A."/>
            <person name="Blanton J.M."/>
            <person name="Baranova O.V."/>
            <person name="Tanner A.C."/>
            <person name="Mathney J.M.J."/>
            <person name="Dewhirst F.E."/>
            <person name="Young S.K."/>
            <person name="Zeng Q."/>
            <person name="Gargeya S."/>
            <person name="Fitzgerald M."/>
            <person name="Haas B."/>
            <person name="Abouelleil A."/>
            <person name="Alvarado L."/>
            <person name="Arachchi H.M."/>
            <person name="Berlin A."/>
            <person name="Brown A."/>
            <person name="Chapman S.B."/>
            <person name="Chen Z."/>
            <person name="Dunbar C."/>
            <person name="Freedman E."/>
            <person name="Gearin G."/>
            <person name="Gellesch M."/>
            <person name="Goldberg J."/>
            <person name="Griggs A."/>
            <person name="Gujja S."/>
            <person name="Heiman D."/>
            <person name="Howarth C."/>
            <person name="Larson L."/>
            <person name="Lui A."/>
            <person name="MacDonald P.J.P."/>
            <person name="Montmayeur A."/>
            <person name="Murphy C."/>
            <person name="Neiman D."/>
            <person name="Pearson M."/>
            <person name="Priest M."/>
            <person name="Roberts A."/>
            <person name="Saif S."/>
            <person name="Shea T."/>
            <person name="Shenoy N."/>
            <person name="Sisk P."/>
            <person name="Stolte C."/>
            <person name="Sykes S."/>
            <person name="Wortman J."/>
            <person name="Nusbaum C."/>
            <person name="Birren B."/>
        </authorList>
    </citation>
    <scope>NUCLEOTIDE SEQUENCE [LARGE SCALE GENOMIC DNA]</scope>
    <source>
        <strain evidence="3 4">F0411</strain>
    </source>
</reference>
<dbReference type="AlphaFoldDB" id="G6AIM6"/>
<dbReference type="InterPro" id="IPR029044">
    <property type="entry name" value="Nucleotide-diphossugar_trans"/>
</dbReference>
<keyword evidence="1" id="KW-0812">Transmembrane</keyword>
<dbReference type="EMBL" id="AFXP01000021">
    <property type="protein sequence ID" value="EHG15501.1"/>
    <property type="molecule type" value="Genomic_DNA"/>
</dbReference>
<name>G6AIM6_9BACT</name>
<dbReference type="Gene3D" id="3.90.550.10">
    <property type="entry name" value="Spore Coat Polysaccharide Biosynthesis Protein SpsA, Chain A"/>
    <property type="match status" value="1"/>
</dbReference>
<proteinExistence type="predicted"/>
<dbReference type="SUPFAM" id="SSF53448">
    <property type="entry name" value="Nucleotide-diphospho-sugar transferases"/>
    <property type="match status" value="1"/>
</dbReference>
<organism evidence="3 4">
    <name type="scientific">Prevotella histicola F0411</name>
    <dbReference type="NCBI Taxonomy" id="857291"/>
    <lineage>
        <taxon>Bacteria</taxon>
        <taxon>Pseudomonadati</taxon>
        <taxon>Bacteroidota</taxon>
        <taxon>Bacteroidia</taxon>
        <taxon>Bacteroidales</taxon>
        <taxon>Prevotellaceae</taxon>
        <taxon>Prevotella</taxon>
    </lineage>
</organism>
<gene>
    <name evidence="3" type="ORF">HMPREF9138_01953</name>
</gene>
<comment type="caution">
    <text evidence="3">The sequence shown here is derived from an EMBL/GenBank/DDBJ whole genome shotgun (WGS) entry which is preliminary data.</text>
</comment>
<dbReference type="CDD" id="cd04179">
    <property type="entry name" value="DPM_DPG-synthase_like"/>
    <property type="match status" value="1"/>
</dbReference>
<dbReference type="InterPro" id="IPR001173">
    <property type="entry name" value="Glyco_trans_2-like"/>
</dbReference>
<evidence type="ECO:0000313" key="3">
    <source>
        <dbReference type="EMBL" id="EHG15501.1"/>
    </source>
</evidence>
<dbReference type="PANTHER" id="PTHR48090:SF7">
    <property type="entry name" value="RFBJ PROTEIN"/>
    <property type="match status" value="1"/>
</dbReference>
<dbReference type="STRING" id="857291.HMPREF9138_01953"/>
<dbReference type="InterPro" id="IPR050256">
    <property type="entry name" value="Glycosyltransferase_2"/>
</dbReference>